<dbReference type="EMBL" id="OX465083">
    <property type="protein sequence ID" value="CAI9293042.1"/>
    <property type="molecule type" value="Genomic_DNA"/>
</dbReference>
<dbReference type="AlphaFoldDB" id="A0AA35ZJD5"/>
<proteinExistence type="predicted"/>
<reference evidence="1" key="1">
    <citation type="submission" date="2023-04" db="EMBL/GenBank/DDBJ databases">
        <authorList>
            <person name="Vijverberg K."/>
            <person name="Xiong W."/>
            <person name="Schranz E."/>
        </authorList>
    </citation>
    <scope>NUCLEOTIDE SEQUENCE</scope>
</reference>
<gene>
    <name evidence="1" type="ORF">LSALG_LOCUS32073</name>
</gene>
<name>A0AA35ZJD5_LACSI</name>
<evidence type="ECO:0000313" key="2">
    <source>
        <dbReference type="Proteomes" id="UP001177003"/>
    </source>
</evidence>
<organism evidence="1 2">
    <name type="scientific">Lactuca saligna</name>
    <name type="common">Willowleaf lettuce</name>
    <dbReference type="NCBI Taxonomy" id="75948"/>
    <lineage>
        <taxon>Eukaryota</taxon>
        <taxon>Viridiplantae</taxon>
        <taxon>Streptophyta</taxon>
        <taxon>Embryophyta</taxon>
        <taxon>Tracheophyta</taxon>
        <taxon>Spermatophyta</taxon>
        <taxon>Magnoliopsida</taxon>
        <taxon>eudicotyledons</taxon>
        <taxon>Gunneridae</taxon>
        <taxon>Pentapetalae</taxon>
        <taxon>asterids</taxon>
        <taxon>campanulids</taxon>
        <taxon>Asterales</taxon>
        <taxon>Asteraceae</taxon>
        <taxon>Cichorioideae</taxon>
        <taxon>Cichorieae</taxon>
        <taxon>Lactucinae</taxon>
        <taxon>Lactuca</taxon>
    </lineage>
</organism>
<evidence type="ECO:0000313" key="1">
    <source>
        <dbReference type="EMBL" id="CAI9293042.1"/>
    </source>
</evidence>
<protein>
    <submittedName>
        <fullName evidence="1">Uncharacterized protein</fullName>
    </submittedName>
</protein>
<sequence length="526" mass="59502">MLQPPSSGFSSHRPHPSPTYIAAFLVCEAIETRPRCGRHLSPLRLFSDQLRLLATTVSMERHCDFPISWLEEAKPTSAEPLSVIAFISQQWQSTAWLPGVCESSSFRHPPPSSFTVDVQGPTRPSDVVLTTLRHRFPNRRVAAATPSNRCTMLLPPLRISAIAKHHQDDPDTIYGDDNDDFTGFTYSPSNIRTEIDDKAPVTRGQLKTINEKLDSLLQASKASSSDEYSQATMMSLLQTLTKEHSANLEKTNKAVDTSTSVCNTTTEKVNKLITDALLFIEKFQTSFEFNTTKANEVIYGLGSTLKTEKVKLEEVHTGIQKDNVELNSSFSSKITQLQDDLASEIKIMVALAVKTENVKVLTVKLEHASVCDAQSTGRCSRIKLNSEKLKPTIMPKRENEPKGKEKLISEEPIIDNSEDEELEEHELKRRKDRGAQMDEHQRIIREANKKEIFEREAQYWLEPVMSFDLLNRQDSQLDLPITLKAFHFCSFVKFVNVLATDSVADHLLFLFYLKHMNLQYETWSAS</sequence>
<dbReference type="Proteomes" id="UP001177003">
    <property type="component" value="Chromosome 7"/>
</dbReference>
<keyword evidence="2" id="KW-1185">Reference proteome</keyword>
<accession>A0AA35ZJD5</accession>